<dbReference type="InterPro" id="IPR020835">
    <property type="entry name" value="Catalase_sf"/>
</dbReference>
<evidence type="ECO:0000313" key="2">
    <source>
        <dbReference type="Proteomes" id="UP000316331"/>
    </source>
</evidence>
<keyword evidence="2" id="KW-1185">Reference proteome</keyword>
<dbReference type="GO" id="GO:0020037">
    <property type="term" value="F:heme binding"/>
    <property type="evidence" value="ECO:0007669"/>
    <property type="project" value="InterPro"/>
</dbReference>
<dbReference type="SUPFAM" id="SSF56634">
    <property type="entry name" value="Heme-dependent catalase-like"/>
    <property type="match status" value="1"/>
</dbReference>
<dbReference type="EMBL" id="VFPG01000002">
    <property type="protein sequence ID" value="TQM26311.1"/>
    <property type="molecule type" value="Genomic_DNA"/>
</dbReference>
<reference evidence="1 2" key="1">
    <citation type="submission" date="2019-06" db="EMBL/GenBank/DDBJ databases">
        <title>Sequencing the genomes of 1000 actinobacteria strains.</title>
        <authorList>
            <person name="Klenk H.-P."/>
        </authorList>
    </citation>
    <scope>NUCLEOTIDE SEQUENCE [LARGE SCALE GENOMIC DNA]</scope>
    <source>
        <strain evidence="1 2">DSM 103495</strain>
    </source>
</reference>
<sequence>MTDLAADAVRGVFSGVAKLRHARVFHPNGLRLSGRLHAEPGYEYLFGTGERAVLARLSKGIGTPAGLPDVLGLALRVLDRDDHPWDFALATTGTGSLSRFVITPARSWRTARYGCLMPYRLGDSAATWIFAEPDGDQPETPSLDALADHLRAEPATFVLSASEMGKPERRLAEVTLHPADPGDYRTDFFDPMTNHPDEVRILPEVIGRVRELAYVGSRSGRGEQP</sequence>
<evidence type="ECO:0000313" key="1">
    <source>
        <dbReference type="EMBL" id="TQM26311.1"/>
    </source>
</evidence>
<accession>A0A543EXK2</accession>
<gene>
    <name evidence="1" type="ORF">FB390_6497</name>
</gene>
<dbReference type="RefSeq" id="WP_141812869.1">
    <property type="nucleotide sequence ID" value="NZ_VFPG01000002.1"/>
</dbReference>
<dbReference type="Proteomes" id="UP000316331">
    <property type="component" value="Unassembled WGS sequence"/>
</dbReference>
<dbReference type="AlphaFoldDB" id="A0A543EXK2"/>
<dbReference type="OrthoDB" id="3368165at2"/>
<name>A0A543EXK2_9NOCA</name>
<comment type="caution">
    <text evidence="1">The sequence shown here is derived from an EMBL/GenBank/DDBJ whole genome shotgun (WGS) entry which is preliminary data.</text>
</comment>
<organism evidence="1 2">
    <name type="scientific">Nocardia bhagyanarayanae</name>
    <dbReference type="NCBI Taxonomy" id="1215925"/>
    <lineage>
        <taxon>Bacteria</taxon>
        <taxon>Bacillati</taxon>
        <taxon>Actinomycetota</taxon>
        <taxon>Actinomycetes</taxon>
        <taxon>Mycobacteriales</taxon>
        <taxon>Nocardiaceae</taxon>
        <taxon>Nocardia</taxon>
    </lineage>
</organism>
<evidence type="ECO:0008006" key="3">
    <source>
        <dbReference type="Google" id="ProtNLM"/>
    </source>
</evidence>
<protein>
    <recommendedName>
        <fullName evidence="3">Phosphodiesterase</fullName>
    </recommendedName>
</protein>
<proteinExistence type="predicted"/>